<dbReference type="CDD" id="cd01446">
    <property type="entry name" value="DSP_MapKP"/>
    <property type="match status" value="1"/>
</dbReference>
<dbReference type="PROSITE" id="PS50055">
    <property type="entry name" value="TYR_PHOSPHATASE_PTP"/>
    <property type="match status" value="1"/>
</dbReference>
<dbReference type="InterPro" id="IPR000387">
    <property type="entry name" value="Tyr_Pase_dom"/>
</dbReference>
<evidence type="ECO:0000256" key="3">
    <source>
        <dbReference type="SAM" id="MobiDB-lite"/>
    </source>
</evidence>
<dbReference type="InterPro" id="IPR003595">
    <property type="entry name" value="Tyr_Pase_cat"/>
</dbReference>
<feature type="region of interest" description="Disordered" evidence="3">
    <location>
        <begin position="1"/>
        <end position="52"/>
    </location>
</feature>
<reference evidence="7" key="1">
    <citation type="submission" date="2020-12" db="EMBL/GenBank/DDBJ databases">
        <title>Metabolic potential, ecology and presence of endohyphal bacteria is reflected in genomic diversity of Mucoromycotina.</title>
        <authorList>
            <person name="Muszewska A."/>
            <person name="Okrasinska A."/>
            <person name="Steczkiewicz K."/>
            <person name="Drgas O."/>
            <person name="Orlowska M."/>
            <person name="Perlinska-Lenart U."/>
            <person name="Aleksandrzak-Piekarczyk T."/>
            <person name="Szatraj K."/>
            <person name="Zielenkiewicz U."/>
            <person name="Pilsyk S."/>
            <person name="Malc E."/>
            <person name="Mieczkowski P."/>
            <person name="Kruszewska J.S."/>
            <person name="Biernat P."/>
            <person name="Pawlowska J."/>
        </authorList>
    </citation>
    <scope>NUCLEOTIDE SEQUENCE</scope>
    <source>
        <strain evidence="7">CBS 226.32</strain>
    </source>
</reference>
<comment type="caution">
    <text evidence="7">The sequence shown here is derived from an EMBL/GenBank/DDBJ whole genome shotgun (WGS) entry which is preliminary data.</text>
</comment>
<feature type="compositionally biased region" description="Low complexity" evidence="3">
    <location>
        <begin position="729"/>
        <end position="750"/>
    </location>
</feature>
<gene>
    <name evidence="7" type="ORF">INT46_006601</name>
</gene>
<evidence type="ECO:0000313" key="8">
    <source>
        <dbReference type="Proteomes" id="UP000650833"/>
    </source>
</evidence>
<sequence>MSVTCKSPTRYLSDTENNNIMRSLGSNENDGSPCISPYNPAQQQQQQQQPTSHLNQEFFNVLQKRQDNFQTSTGFLPKTYRHQHIEDLAPIESEKLNELMTKFDDHQVLVIDVRSFAYYSKNRINSAIHVSIPSVLLKRPTYTLDKVCESIVFKEAADRLKDWHRATHIVFYDHASYKPSDSGNSATAILLGSKLRKSGYSGQLNYLQGGFNTFSNTFPHQCELVQLDSINQTKRHQTEPISLLPTSKQTPAINPFFSNIRQNLELSHGPLKERFTIRLPYGCKNDNGVISNSSHYTTTGNHHPRFGLAGSSVDEQGNFVLPIWIKKIMENDTGPKKLAEKYEQLERIEQDRLSTVMKYHSNGLGAATSINLQHDQSTSEFPFSITSSMEKGTLNRYDNIWPYEYSRVKLEKNNDDYINASYIQFANIRKNITLSPISKSDQEVKLEEKGLLSEASVRAMNRTNVDLSSNRQYISTQGPLPTTFNDFWQMIWSENSSVIVMLTQETEMNKIKCHKYWPTIQNAPQIYGTMSVTLTSESKQAVRNMNDKRERVNDDLNEDECIITRKFVLSHNGVERNLTQLHYTGWTDFGVPDHPIGILTLVHYADVAQSKANTGPIVVHCSAGCGRSGTFCVIDTMIQRLWQKRDVYTCTTNDKIWETVSRFREQRMSMVQTHRQYVFCYEAILWWLLGYGNLPVQQGDARNTSPFIGPTNDMMRHIIATPVSISSRLSASPSSSSSPPTAALLPPKSLFSTPVETNNNRLDEDDTEEEASSVDSIVDDFRDL</sequence>
<proteinExistence type="inferred from homology"/>
<dbReference type="OrthoDB" id="6058203at2759"/>
<dbReference type="PROSITE" id="PS50206">
    <property type="entry name" value="RHODANESE_3"/>
    <property type="match status" value="1"/>
</dbReference>
<dbReference type="EMBL" id="JAEPRC010000020">
    <property type="protein sequence ID" value="KAG2214809.1"/>
    <property type="molecule type" value="Genomic_DNA"/>
</dbReference>
<dbReference type="CDD" id="cd18533">
    <property type="entry name" value="PTP_fungal"/>
    <property type="match status" value="1"/>
</dbReference>
<dbReference type="PROSITE" id="PS50056">
    <property type="entry name" value="TYR_PHOSPHATASE_2"/>
    <property type="match status" value="1"/>
</dbReference>
<dbReference type="InterPro" id="IPR029021">
    <property type="entry name" value="Prot-tyrosine_phosphatase-like"/>
</dbReference>
<dbReference type="Gene3D" id="3.90.190.10">
    <property type="entry name" value="Protein tyrosine phosphatase superfamily"/>
    <property type="match status" value="1"/>
</dbReference>
<dbReference type="InterPro" id="IPR036873">
    <property type="entry name" value="Rhodanese-like_dom_sf"/>
</dbReference>
<dbReference type="InterPro" id="IPR000242">
    <property type="entry name" value="PTP_cat"/>
</dbReference>
<feature type="compositionally biased region" description="Acidic residues" evidence="3">
    <location>
        <begin position="763"/>
        <end position="772"/>
    </location>
</feature>
<dbReference type="PANTHER" id="PTHR19134">
    <property type="entry name" value="RECEPTOR-TYPE TYROSINE-PROTEIN PHOSPHATASE"/>
    <property type="match status" value="1"/>
</dbReference>
<organism evidence="7 8">
    <name type="scientific">Mucor plumbeus</name>
    <dbReference type="NCBI Taxonomy" id="97098"/>
    <lineage>
        <taxon>Eukaryota</taxon>
        <taxon>Fungi</taxon>
        <taxon>Fungi incertae sedis</taxon>
        <taxon>Mucoromycota</taxon>
        <taxon>Mucoromycotina</taxon>
        <taxon>Mucoromycetes</taxon>
        <taxon>Mucorales</taxon>
        <taxon>Mucorineae</taxon>
        <taxon>Mucoraceae</taxon>
        <taxon>Mucor</taxon>
    </lineage>
</organism>
<evidence type="ECO:0000256" key="2">
    <source>
        <dbReference type="ARBA" id="ARBA00013064"/>
    </source>
</evidence>
<dbReference type="InterPro" id="IPR016130">
    <property type="entry name" value="Tyr_Pase_AS"/>
</dbReference>
<keyword evidence="8" id="KW-1185">Reference proteome</keyword>
<evidence type="ECO:0000313" key="7">
    <source>
        <dbReference type="EMBL" id="KAG2214809.1"/>
    </source>
</evidence>
<dbReference type="PANTHER" id="PTHR19134:SF561">
    <property type="entry name" value="PROTEIN TYROSINE PHOSPHATASE 36E, ISOFORM A"/>
    <property type="match status" value="1"/>
</dbReference>
<dbReference type="PROSITE" id="PS00383">
    <property type="entry name" value="TYR_PHOSPHATASE_1"/>
    <property type="match status" value="1"/>
</dbReference>
<dbReference type="SMART" id="SM00404">
    <property type="entry name" value="PTPc_motif"/>
    <property type="match status" value="1"/>
</dbReference>
<dbReference type="Gene3D" id="3.40.250.10">
    <property type="entry name" value="Rhodanese-like domain"/>
    <property type="match status" value="1"/>
</dbReference>
<protein>
    <recommendedName>
        <fullName evidence="2">protein-tyrosine-phosphatase</fullName>
        <ecNumber evidence="2">3.1.3.48</ecNumber>
    </recommendedName>
</protein>
<evidence type="ECO:0000259" key="6">
    <source>
        <dbReference type="PROSITE" id="PS50206"/>
    </source>
</evidence>
<dbReference type="AlphaFoldDB" id="A0A8H7VHL2"/>
<dbReference type="InterPro" id="IPR001763">
    <property type="entry name" value="Rhodanese-like_dom"/>
</dbReference>
<dbReference type="SMART" id="SM00450">
    <property type="entry name" value="RHOD"/>
    <property type="match status" value="1"/>
</dbReference>
<dbReference type="PRINTS" id="PR00700">
    <property type="entry name" value="PRTYPHPHTASE"/>
</dbReference>
<evidence type="ECO:0000256" key="1">
    <source>
        <dbReference type="ARBA" id="ARBA00009649"/>
    </source>
</evidence>
<feature type="compositionally biased region" description="Polar residues" evidence="3">
    <location>
        <begin position="1"/>
        <end position="30"/>
    </location>
</feature>
<dbReference type="SMART" id="SM00194">
    <property type="entry name" value="PTPc"/>
    <property type="match status" value="1"/>
</dbReference>
<feature type="domain" description="Tyrosine specific protein phosphatases" evidence="5">
    <location>
        <begin position="599"/>
        <end position="678"/>
    </location>
</feature>
<dbReference type="GO" id="GO:0004725">
    <property type="term" value="F:protein tyrosine phosphatase activity"/>
    <property type="evidence" value="ECO:0007669"/>
    <property type="project" value="UniProtKB-EC"/>
</dbReference>
<dbReference type="Proteomes" id="UP000650833">
    <property type="component" value="Unassembled WGS sequence"/>
</dbReference>
<dbReference type="SUPFAM" id="SSF52821">
    <property type="entry name" value="Rhodanese/Cell cycle control phosphatase"/>
    <property type="match status" value="1"/>
</dbReference>
<evidence type="ECO:0000259" key="4">
    <source>
        <dbReference type="PROSITE" id="PS50055"/>
    </source>
</evidence>
<feature type="domain" description="Rhodanese" evidence="6">
    <location>
        <begin position="104"/>
        <end position="223"/>
    </location>
</feature>
<dbReference type="EC" id="3.1.3.48" evidence="2"/>
<dbReference type="Pfam" id="PF00102">
    <property type="entry name" value="Y_phosphatase"/>
    <property type="match status" value="1"/>
</dbReference>
<evidence type="ECO:0000259" key="5">
    <source>
        <dbReference type="PROSITE" id="PS50056"/>
    </source>
</evidence>
<feature type="domain" description="Tyrosine-protein phosphatase" evidence="4">
    <location>
        <begin position="395"/>
        <end position="687"/>
    </location>
</feature>
<comment type="similarity">
    <text evidence="1">Belongs to the protein-tyrosine phosphatase family. Non-receptor class subfamily.</text>
</comment>
<dbReference type="Pfam" id="PF00581">
    <property type="entry name" value="Rhodanese"/>
    <property type="match status" value="1"/>
</dbReference>
<feature type="region of interest" description="Disordered" evidence="3">
    <location>
        <begin position="729"/>
        <end position="784"/>
    </location>
</feature>
<feature type="compositionally biased region" description="Polar residues" evidence="3">
    <location>
        <begin position="751"/>
        <end position="760"/>
    </location>
</feature>
<accession>A0A8H7VHL2</accession>
<name>A0A8H7VHL2_9FUNG</name>
<dbReference type="SUPFAM" id="SSF52799">
    <property type="entry name" value="(Phosphotyrosine protein) phosphatases II"/>
    <property type="match status" value="1"/>
</dbReference>
<dbReference type="InterPro" id="IPR050348">
    <property type="entry name" value="Protein-Tyr_Phosphatase"/>
</dbReference>